<proteinExistence type="predicted"/>
<organism evidence="1 2">
    <name type="scientific">Nephila pilipes</name>
    <name type="common">Giant wood spider</name>
    <name type="synonym">Nephila maculata</name>
    <dbReference type="NCBI Taxonomy" id="299642"/>
    <lineage>
        <taxon>Eukaryota</taxon>
        <taxon>Metazoa</taxon>
        <taxon>Ecdysozoa</taxon>
        <taxon>Arthropoda</taxon>
        <taxon>Chelicerata</taxon>
        <taxon>Arachnida</taxon>
        <taxon>Araneae</taxon>
        <taxon>Araneomorphae</taxon>
        <taxon>Entelegynae</taxon>
        <taxon>Araneoidea</taxon>
        <taxon>Nephilidae</taxon>
        <taxon>Nephila</taxon>
    </lineage>
</organism>
<dbReference type="AlphaFoldDB" id="A0A8X6PVD1"/>
<name>A0A8X6PVD1_NEPPI</name>
<reference evidence="1" key="1">
    <citation type="submission" date="2020-08" db="EMBL/GenBank/DDBJ databases">
        <title>Multicomponent nature underlies the extraordinary mechanical properties of spider dragline silk.</title>
        <authorList>
            <person name="Kono N."/>
            <person name="Nakamura H."/>
            <person name="Mori M."/>
            <person name="Yoshida Y."/>
            <person name="Ohtoshi R."/>
            <person name="Malay A.D."/>
            <person name="Moran D.A.P."/>
            <person name="Tomita M."/>
            <person name="Numata K."/>
            <person name="Arakawa K."/>
        </authorList>
    </citation>
    <scope>NUCLEOTIDE SEQUENCE</scope>
</reference>
<dbReference type="Proteomes" id="UP000887013">
    <property type="component" value="Unassembled WGS sequence"/>
</dbReference>
<comment type="caution">
    <text evidence="1">The sequence shown here is derived from an EMBL/GenBank/DDBJ whole genome shotgun (WGS) entry which is preliminary data.</text>
</comment>
<dbReference type="EMBL" id="BMAW01024032">
    <property type="protein sequence ID" value="GFT86064.1"/>
    <property type="molecule type" value="Genomic_DNA"/>
</dbReference>
<evidence type="ECO:0000313" key="1">
    <source>
        <dbReference type="EMBL" id="GFT86064.1"/>
    </source>
</evidence>
<keyword evidence="2" id="KW-1185">Reference proteome</keyword>
<protein>
    <submittedName>
        <fullName evidence="1">Uncharacterized protein</fullName>
    </submittedName>
</protein>
<gene>
    <name evidence="1" type="ORF">NPIL_395811</name>
</gene>
<dbReference type="OrthoDB" id="6436410at2759"/>
<sequence>MSAAGNISSMLAIDAEDIDLKTMQMDISSHVSPLENRERPTSRGPCLSAGAFSTSKVLQPFLWDSLQLSFICDVSTDLIRPSVPQIFQREIF</sequence>
<accession>A0A8X6PVD1</accession>
<evidence type="ECO:0000313" key="2">
    <source>
        <dbReference type="Proteomes" id="UP000887013"/>
    </source>
</evidence>